<dbReference type="InterPro" id="IPR003284">
    <property type="entry name" value="Sal_SpvB"/>
</dbReference>
<dbReference type="NCBIfam" id="TIGR03696">
    <property type="entry name" value="Rhs_assc_core"/>
    <property type="match status" value="1"/>
</dbReference>
<dbReference type="InterPro" id="IPR022385">
    <property type="entry name" value="Rhs_assc_core"/>
</dbReference>
<dbReference type="SUPFAM" id="SSF69318">
    <property type="entry name" value="Integrin alpha N-terminal domain"/>
    <property type="match status" value="1"/>
</dbReference>
<dbReference type="Proteomes" id="UP000199426">
    <property type="component" value="Unassembled WGS sequence"/>
</dbReference>
<dbReference type="PANTHER" id="PTHR32305:SF17">
    <property type="entry name" value="TRNA NUCLEASE WAPA"/>
    <property type="match status" value="1"/>
</dbReference>
<evidence type="ECO:0000256" key="3">
    <source>
        <dbReference type="ARBA" id="ARBA00023026"/>
    </source>
</evidence>
<feature type="transmembrane region" description="Helical" evidence="4">
    <location>
        <begin position="1900"/>
        <end position="1924"/>
    </location>
</feature>
<keyword evidence="3" id="KW-0843">Virulence</keyword>
<keyword evidence="6" id="KW-1185">Reference proteome</keyword>
<name>A0ABY0Q4I3_CHRJE</name>
<organism evidence="5 6">
    <name type="scientific">Chryseobacterium jejuense</name>
    <dbReference type="NCBI Taxonomy" id="445960"/>
    <lineage>
        <taxon>Bacteria</taxon>
        <taxon>Pseudomonadati</taxon>
        <taxon>Bacteroidota</taxon>
        <taxon>Flavobacteriia</taxon>
        <taxon>Flavobacteriales</taxon>
        <taxon>Weeksellaceae</taxon>
        <taxon>Chryseobacterium group</taxon>
        <taxon>Chryseobacterium</taxon>
    </lineage>
</organism>
<reference evidence="5 6" key="1">
    <citation type="submission" date="2016-10" db="EMBL/GenBank/DDBJ databases">
        <authorList>
            <person name="Varghese N."/>
            <person name="Submissions S."/>
        </authorList>
    </citation>
    <scope>NUCLEOTIDE SEQUENCE [LARGE SCALE GENOMIC DNA]</scope>
    <source>
        <strain evidence="5 6">DSM 19299</strain>
    </source>
</reference>
<gene>
    <name evidence="5" type="ORF">SAMN05421542_3597</name>
</gene>
<evidence type="ECO:0000313" key="6">
    <source>
        <dbReference type="Proteomes" id="UP000199426"/>
    </source>
</evidence>
<keyword evidence="4" id="KW-0472">Membrane</keyword>
<dbReference type="PANTHER" id="PTHR32305">
    <property type="match status" value="1"/>
</dbReference>
<dbReference type="InterPro" id="IPR006530">
    <property type="entry name" value="YD"/>
</dbReference>
<comment type="subcellular location">
    <subcellularLocation>
        <location evidence="1">Secreted</location>
    </subcellularLocation>
</comment>
<keyword evidence="4" id="KW-1133">Transmembrane helix</keyword>
<dbReference type="Pfam" id="PF05593">
    <property type="entry name" value="RHS_repeat"/>
    <property type="match status" value="1"/>
</dbReference>
<evidence type="ECO:0000256" key="1">
    <source>
        <dbReference type="ARBA" id="ARBA00004613"/>
    </source>
</evidence>
<feature type="transmembrane region" description="Helical" evidence="4">
    <location>
        <begin position="1936"/>
        <end position="1954"/>
    </location>
</feature>
<keyword evidence="4" id="KW-0812">Transmembrane</keyword>
<dbReference type="EMBL" id="FNEG01000006">
    <property type="protein sequence ID" value="SDJ50248.1"/>
    <property type="molecule type" value="Genomic_DNA"/>
</dbReference>
<protein>
    <submittedName>
        <fullName evidence="5">RHS repeat-associated core domain-containing protein</fullName>
    </submittedName>
</protein>
<dbReference type="Gene3D" id="2.180.10.10">
    <property type="entry name" value="RHS repeat-associated core"/>
    <property type="match status" value="2"/>
</dbReference>
<keyword evidence="2" id="KW-0964">Secreted</keyword>
<accession>A0ABY0Q4I3</accession>
<evidence type="ECO:0000256" key="4">
    <source>
        <dbReference type="SAM" id="Phobius"/>
    </source>
</evidence>
<proteinExistence type="predicted"/>
<dbReference type="InterPro" id="IPR031325">
    <property type="entry name" value="RHS_repeat"/>
</dbReference>
<dbReference type="NCBIfam" id="TIGR01643">
    <property type="entry name" value="YD_repeat_2x"/>
    <property type="match status" value="1"/>
</dbReference>
<evidence type="ECO:0000256" key="2">
    <source>
        <dbReference type="ARBA" id="ARBA00022525"/>
    </source>
</evidence>
<comment type="caution">
    <text evidence="5">The sequence shown here is derived from an EMBL/GenBank/DDBJ whole genome shotgun (WGS) entry which is preliminary data.</text>
</comment>
<dbReference type="Pfam" id="PF03534">
    <property type="entry name" value="SpvB"/>
    <property type="match status" value="1"/>
</dbReference>
<evidence type="ECO:0000313" key="5">
    <source>
        <dbReference type="EMBL" id="SDJ50248.1"/>
    </source>
</evidence>
<dbReference type="InterPro" id="IPR050708">
    <property type="entry name" value="T6SS_VgrG/RHS"/>
</dbReference>
<dbReference type="InterPro" id="IPR028994">
    <property type="entry name" value="Integrin_alpha_N"/>
</dbReference>
<sequence length="2264" mass="253400">MVISQTIKLKIYSFLFFFISYHSIFAQENKTIEIPLKYSTAGYAENNAMQKDIASKTTGSNILTPSVQAEMSTSETGALTYTLPIEVFKGLNNFQPNVALAYNSQNSNGQAGWGWNIVGLSAITMGGKSKEIDGITIGPQYDGKDPYYLDGQRLIKIDETTFATEKFSKIKITKPTSGEYKFIVQYTDGKIAKYKELVSQQFYISTIIDAFNNEIHYSYQVENNVPVITKISYGGSNAADDKYFVNFLYKARKRNIQIFRKGVSYVTNKVLYEINTGSSSVPLYRKYILSHDYIEDNSVERLRNVVVSNENGENLKPLNFNYNATTQGVIAWGANKWSGISGWATGLGSVTLGNFSKGKYAYPVFQVREPNGYSISDGGVFSGTIDVGTNNSGTSLFSGRVLDLNNRLTEKDQLIVVNESPIGTGDYNNPNIAVNQQLKDQVVFGIKNMVTGDLRKVTVPVKGGLVEVQNYIAPDPYDPYSQGSYETSYTRDETRREYVQADFNNDGLIDFLIIEPQNLNRGNRIYLVEIGRQNSSTAIDLNPIILSETLALHGKDIYPVEFDGDGLPELLVVDKYNAKYSVYKVNFGTNNLDTLVSNEQLFNFGSKTPLFFGDFNGDGLTDFITPQTVYEIPEDDNSGIKMGDTYFRMQTEGLLWWKYTGNGATFIKNQEDYTEQKIAYLKPSQNNYIKRTTFWQKFWNGQPDSYEFTRYATNNIIITDFNNDGRSDIITINKIGKIKYNVDGKLYGAPVQNLSNTLLRRASGLRIEEFYSSLTNRVNFYENKNLQGGTFKQLSTFSIESNEISPLSLITSTSSFNYLNIFRAGIDIFDPILRENKFIGISNDNFLEKQIQEVNNGSNVLQKIGYESMDYLEGAEANINRSKIAYYYKPQEQLKYPYLVHKANPMLYLVNKIHTVFDDKILTKEYRYENGIQHLEGKGFRGFQKTYASDAYESELKNGKYINKNPVKAVFWNIETRDPEMDNAVVKSTYGGINKFFIENTTLNKKFDKGNHQYLIMPVEENSKDILKDVMISKKYNYDEADDLKLKSASTDYNGIGFSISKYTYKPEFSNGDHYFYGKIASVESIVSKDGLSLSTKEESDYFPNGNVSESRKYNNQANIPPVITSYTYDGIGNLKTQTLSTSGIAAQTTSYDYEGTNRYVNKKTSHDGLFSTTEIDLLGRMVSELSPLGLSTSYQYDSWGNITEITDFLGKKTNIWKSVADPSSGGLYNLHKKKEGGTETIVTFDKFDKEIQTKIQSVNGKWIIQKTGYDIFGKKIKSSEPFFEGETIKWNTVEYDELNRPVKNIAFTGKVITTCYEKLKVTVDDGYKKTSKTVDAMGHVVRQQDHGGVLTYLYYPNGTLKETNYEGIKTSFEIDAWGNKSKIKDPSAGTFTYEYDNLSRIIKETTPKGYTLYTYDDLGRPLTEKTYGNTAAENTNIEKKYTYNGQTKLPETITGTSNGNTFTYTTYYDQYFRIKGKKEETPAFTYTSSTTFDTFGRADTVDINTQFSGYYSSSSVKNIYDSNGILIQQNDAVKNTAIWHISSVNAKGQTTQMEYGNGYTITNQYHPNDFSLTQIKHQNTNNGTSVLDIDYNYDVNKGVLNWRRNNTFGKKEDFTYDKLNRLLTEAVNGVLSNEYTYDKRGRITSNTELGKYNYNETDYKLQSIDFNTAGQNVSAQRGFASIAYNAFKAPITISLVGKEDLNFEYNILKTRYSMFSTSGKQKFYTSDFAVEFTKISKKGTGTLEITTYLTGDPYSANYIQRDYIMLGASIDRSENYFLHRDNLGSILAITKADGTTVEKRFFDAWGNLKELVDINGQKITDAVQLASGDIFLDRGYTGHEHLWKIGLINMNARLYDPVLRKFLSPDNLVQDPFNTQSYDRFGYVYNNPLLYVDVDGNEAITLGVAVIIGIAVAITTKAIMNMINGIPFWYGMGKAAMMGGISGAISFGIGSAATSTFGTIVSVGKALFEAGAHALTSGVMASIGGEFGGAAFMSGAISSLMSSGIQALGTNFVVSKTTNKPIYNNFGKEYMKAVMVTSGGLSGGISSTIAGGNFWDGFRQGIITSGLNHLGHLAGEALEIAAVRDEMKERIIEKCGKVYLSFAVTEGTLLDLAEIFPELYSQTAKDFSIADATNIIGFSGYTLDKYGEMSDPNGWTVNGVTDGFTTGKVLISPSRMRDGILKFTNTWYHEGIHSIHAVSGFTSRNYALFVNLGFKNADRLALDVSEVIAHTTANTMAGTTTAPSILKMYFAGYSLWLGLTIIK</sequence>